<protein>
    <recommendedName>
        <fullName evidence="2">DUF7745 domain-containing protein</fullName>
    </recommendedName>
</protein>
<dbReference type="AlphaFoldDB" id="A0A371EAZ7"/>
<dbReference type="Pfam" id="PF24924">
    <property type="entry name" value="DUF7745"/>
    <property type="match status" value="1"/>
</dbReference>
<gene>
    <name evidence="3" type="ORF">CR513_58404</name>
</gene>
<dbReference type="InterPro" id="IPR056647">
    <property type="entry name" value="DUF7745"/>
</dbReference>
<dbReference type="EMBL" id="QJKJ01015036">
    <property type="protein sequence ID" value="RDX63197.1"/>
    <property type="molecule type" value="Genomic_DNA"/>
</dbReference>
<proteinExistence type="predicted"/>
<dbReference type="OrthoDB" id="1460021at2759"/>
<evidence type="ECO:0000313" key="3">
    <source>
        <dbReference type="EMBL" id="RDX63197.1"/>
    </source>
</evidence>
<evidence type="ECO:0000259" key="2">
    <source>
        <dbReference type="Pfam" id="PF24924"/>
    </source>
</evidence>
<dbReference type="Proteomes" id="UP000257109">
    <property type="component" value="Unassembled WGS sequence"/>
</dbReference>
<name>A0A371EAZ7_MUCPR</name>
<keyword evidence="4" id="KW-1185">Reference proteome</keyword>
<feature type="non-terminal residue" evidence="3">
    <location>
        <position position="1"/>
    </location>
</feature>
<sequence length="195" mass="22629">MYSELIRESPSDVNLEKHEENGKDIYIEIKILQGPMTKGRLKRLDEEVQRRWASFKDPLKPHLSHGPMTPLGSLILYLTSKIPRNSQELMRTRLYQEREENENMVKERDGFATSPRRKSSRSRLGSSSSSCLLSRWSTCKIVSLGLLIYGLVLFPHLEDYIDLAAIDVFIAIREKRKSHPSYVGRYLLHTKLLSR</sequence>
<feature type="region of interest" description="Disordered" evidence="1">
    <location>
        <begin position="99"/>
        <end position="128"/>
    </location>
</feature>
<comment type="caution">
    <text evidence="3">The sequence shown here is derived from an EMBL/GenBank/DDBJ whole genome shotgun (WGS) entry which is preliminary data.</text>
</comment>
<organism evidence="3 4">
    <name type="scientific">Mucuna pruriens</name>
    <name type="common">Velvet bean</name>
    <name type="synonym">Dolichos pruriens</name>
    <dbReference type="NCBI Taxonomy" id="157652"/>
    <lineage>
        <taxon>Eukaryota</taxon>
        <taxon>Viridiplantae</taxon>
        <taxon>Streptophyta</taxon>
        <taxon>Embryophyta</taxon>
        <taxon>Tracheophyta</taxon>
        <taxon>Spermatophyta</taxon>
        <taxon>Magnoliopsida</taxon>
        <taxon>eudicotyledons</taxon>
        <taxon>Gunneridae</taxon>
        <taxon>Pentapetalae</taxon>
        <taxon>rosids</taxon>
        <taxon>fabids</taxon>
        <taxon>Fabales</taxon>
        <taxon>Fabaceae</taxon>
        <taxon>Papilionoideae</taxon>
        <taxon>50 kb inversion clade</taxon>
        <taxon>NPAAA clade</taxon>
        <taxon>indigoferoid/millettioid clade</taxon>
        <taxon>Phaseoleae</taxon>
        <taxon>Mucuna</taxon>
    </lineage>
</organism>
<feature type="domain" description="DUF7745" evidence="2">
    <location>
        <begin position="140"/>
        <end position="171"/>
    </location>
</feature>
<reference evidence="3" key="1">
    <citation type="submission" date="2018-05" db="EMBL/GenBank/DDBJ databases">
        <title>Draft genome of Mucuna pruriens seed.</title>
        <authorList>
            <person name="Nnadi N.E."/>
            <person name="Vos R."/>
            <person name="Hasami M.H."/>
            <person name="Devisetty U.K."/>
            <person name="Aguiy J.C."/>
        </authorList>
    </citation>
    <scope>NUCLEOTIDE SEQUENCE [LARGE SCALE GENOMIC DNA]</scope>
    <source>
        <strain evidence="3">JCA_2017</strain>
    </source>
</reference>
<evidence type="ECO:0000256" key="1">
    <source>
        <dbReference type="SAM" id="MobiDB-lite"/>
    </source>
</evidence>
<evidence type="ECO:0000313" key="4">
    <source>
        <dbReference type="Proteomes" id="UP000257109"/>
    </source>
</evidence>
<accession>A0A371EAZ7</accession>
<feature type="compositionally biased region" description="Basic and acidic residues" evidence="1">
    <location>
        <begin position="99"/>
        <end position="110"/>
    </location>
</feature>